<organism evidence="1 2">
    <name type="scientific">Carnegiea gigantea</name>
    <dbReference type="NCBI Taxonomy" id="171969"/>
    <lineage>
        <taxon>Eukaryota</taxon>
        <taxon>Viridiplantae</taxon>
        <taxon>Streptophyta</taxon>
        <taxon>Embryophyta</taxon>
        <taxon>Tracheophyta</taxon>
        <taxon>Spermatophyta</taxon>
        <taxon>Magnoliopsida</taxon>
        <taxon>eudicotyledons</taxon>
        <taxon>Gunneridae</taxon>
        <taxon>Pentapetalae</taxon>
        <taxon>Caryophyllales</taxon>
        <taxon>Cactineae</taxon>
        <taxon>Cactaceae</taxon>
        <taxon>Cactoideae</taxon>
        <taxon>Echinocereeae</taxon>
        <taxon>Carnegiea</taxon>
    </lineage>
</organism>
<protein>
    <submittedName>
        <fullName evidence="1">Uncharacterized protein</fullName>
    </submittedName>
</protein>
<evidence type="ECO:0000313" key="2">
    <source>
        <dbReference type="Proteomes" id="UP001153076"/>
    </source>
</evidence>
<keyword evidence="2" id="KW-1185">Reference proteome</keyword>
<gene>
    <name evidence="1" type="ORF">Cgig2_024702</name>
</gene>
<reference evidence="1" key="1">
    <citation type="submission" date="2022-04" db="EMBL/GenBank/DDBJ databases">
        <title>Carnegiea gigantea Genome sequencing and assembly v2.</title>
        <authorList>
            <person name="Copetti D."/>
            <person name="Sanderson M.J."/>
            <person name="Burquez A."/>
            <person name="Wojciechowski M.F."/>
        </authorList>
    </citation>
    <scope>NUCLEOTIDE SEQUENCE</scope>
    <source>
        <strain evidence="1">SGP5-SGP5p</strain>
        <tissue evidence="1">Aerial part</tissue>
    </source>
</reference>
<sequence length="153" mass="17558">MDVHITLALPIGRRKVKEFYGKKPKDAKYNKVLDAWRKDWNLQDGTPKLSLMPQYILSQTNAGESFKRNFVMYMVSCFFNGSKNLLSEDFGIEIRNAIDLSTVAAGHWKELTQDTANYHPCDTRQLVGLKMGIKLFMVKKLDSIALKISRLEL</sequence>
<dbReference type="Proteomes" id="UP001153076">
    <property type="component" value="Unassembled WGS sequence"/>
</dbReference>
<accession>A0A9Q1GY03</accession>
<dbReference type="OrthoDB" id="669288at2759"/>
<proteinExistence type="predicted"/>
<comment type="caution">
    <text evidence="1">The sequence shown here is derived from an EMBL/GenBank/DDBJ whole genome shotgun (WGS) entry which is preliminary data.</text>
</comment>
<name>A0A9Q1GY03_9CARY</name>
<evidence type="ECO:0000313" key="1">
    <source>
        <dbReference type="EMBL" id="KAJ8427170.1"/>
    </source>
</evidence>
<dbReference type="EMBL" id="JAKOGI010001181">
    <property type="protein sequence ID" value="KAJ8427170.1"/>
    <property type="molecule type" value="Genomic_DNA"/>
</dbReference>
<dbReference type="AlphaFoldDB" id="A0A9Q1GY03"/>